<feature type="coiled-coil region" evidence="1">
    <location>
        <begin position="17"/>
        <end position="91"/>
    </location>
</feature>
<name>A0A3P1V6Q0_9STRE</name>
<dbReference type="Proteomes" id="UP000281771">
    <property type="component" value="Unassembled WGS sequence"/>
</dbReference>
<keyword evidence="3" id="KW-1185">Reference proteome</keyword>
<comment type="caution">
    <text evidence="2">The sequence shown here is derived from an EMBL/GenBank/DDBJ whole genome shotgun (WGS) entry which is preliminary data.</text>
</comment>
<evidence type="ECO:0000313" key="2">
    <source>
        <dbReference type="EMBL" id="RRD29864.1"/>
    </source>
</evidence>
<proteinExistence type="predicted"/>
<dbReference type="RefSeq" id="WP_124777847.1">
    <property type="nucleotide sequence ID" value="NZ_RQZA01000011.1"/>
</dbReference>
<reference evidence="2 3" key="1">
    <citation type="submission" date="2018-11" db="EMBL/GenBank/DDBJ databases">
        <title>Genomes From Bacteria Associated with the Canine Oral Cavity: a Test Case for Automated Genome-Based Taxonomic Assignment.</title>
        <authorList>
            <person name="Coil D.A."/>
            <person name="Jospin G."/>
            <person name="Darling A.E."/>
            <person name="Wallis C."/>
            <person name="Davis I.J."/>
            <person name="Harris S."/>
            <person name="Eisen J.A."/>
            <person name="Holcombe L.J."/>
            <person name="O'Flynn C."/>
        </authorList>
    </citation>
    <scope>NUCLEOTIDE SEQUENCE [LARGE SCALE GENOMIC DNA]</scope>
    <source>
        <strain evidence="2 3">OH4621_COT-116</strain>
    </source>
</reference>
<feature type="coiled-coil region" evidence="1">
    <location>
        <begin position="121"/>
        <end position="148"/>
    </location>
</feature>
<protein>
    <submittedName>
        <fullName evidence="2">Uncharacterized protein</fullName>
    </submittedName>
</protein>
<gene>
    <name evidence="2" type="ORF">EII38_09085</name>
</gene>
<sequence length="192" mass="22548">MKKDNTTNPETPITETLSFLKKIKDDKNEKIEKIKLELEEIEDNTTDLIKQKEEAKNKLDPELFVNIENQISILQAKKDMLNSALKKINDNILLSHDEVVEREKNIRKFAEEKNSEHILKAQKILKKLEELSLENNTLLETAEQTIAKLYSSHLTYEKSWFLKHEIRGDSLRGAMNYIKENESYKSIINYKK</sequence>
<keyword evidence="1" id="KW-0175">Coiled coil</keyword>
<accession>A0A3P1V6Q0</accession>
<dbReference type="EMBL" id="RQZA01000011">
    <property type="protein sequence ID" value="RRD29864.1"/>
    <property type="molecule type" value="Genomic_DNA"/>
</dbReference>
<organism evidence="2 3">
    <name type="scientific">Streptococcus minor</name>
    <dbReference type="NCBI Taxonomy" id="229549"/>
    <lineage>
        <taxon>Bacteria</taxon>
        <taxon>Bacillati</taxon>
        <taxon>Bacillota</taxon>
        <taxon>Bacilli</taxon>
        <taxon>Lactobacillales</taxon>
        <taxon>Streptococcaceae</taxon>
        <taxon>Streptococcus</taxon>
    </lineage>
</organism>
<evidence type="ECO:0000256" key="1">
    <source>
        <dbReference type="SAM" id="Coils"/>
    </source>
</evidence>
<dbReference type="AlphaFoldDB" id="A0A3P1V6Q0"/>
<evidence type="ECO:0000313" key="3">
    <source>
        <dbReference type="Proteomes" id="UP000281771"/>
    </source>
</evidence>